<evidence type="ECO:0000256" key="6">
    <source>
        <dbReference type="SAM" id="MobiDB-lite"/>
    </source>
</evidence>
<reference evidence="8 9" key="1">
    <citation type="submission" date="2017-01" db="EMBL/GenBank/DDBJ databases">
        <title>Novel large sulfur bacteria in the metagenomes of groundwater-fed chemosynthetic microbial mats in the Lake Huron basin.</title>
        <authorList>
            <person name="Sharrar A.M."/>
            <person name="Flood B.E."/>
            <person name="Bailey J.V."/>
            <person name="Jones D.S."/>
            <person name="Biddanda B."/>
            <person name="Ruberg S.A."/>
            <person name="Marcus D.N."/>
            <person name="Dick G.J."/>
        </authorList>
    </citation>
    <scope>NUCLEOTIDE SEQUENCE [LARGE SCALE GENOMIC DNA]</scope>
    <source>
        <strain evidence="8">A8</strain>
    </source>
</reference>
<sequence length="432" mass="45507">MSDPLNANASPGGLKKAGVVRLNRLPLLIILGFALLVVVLLVYAMSTRGQKSQTATTEVARVADTDAARNKVLESFKGEAFIPPKEIPAVIAPALELPKPVDKPLEMKPLPVVPVEPVMTEEERRREQMRLQALQWQMDSYMKAVSAVTTVDNSGGGAAAPTGGAGGSPTQNLLAALGAGGATGTGMLQQLLTGDGGATPSGTGEGDPNMQGRKEQFAGSSKDYGYSKERVEGLVSPYVLRVGTLIPAVMVSGINSDLPGEIVAQVTQDVFDTAKGETVLLPQGSRLIGAYDNRVASGQERALVMWYRVMFPDGSVLALGNMGGVDQGGFAGFSDKVDRHLAETFRDASLLSLLSAGAQLSQADDSSPTGDSASEQMAAALGQQWSQVGMELVQQGMDRQPTIVIRPGYRFNVFINKDLLIPPYQHGAADRG</sequence>
<evidence type="ECO:0000256" key="7">
    <source>
        <dbReference type="SAM" id="Phobius"/>
    </source>
</evidence>
<evidence type="ECO:0000313" key="8">
    <source>
        <dbReference type="EMBL" id="OQX14080.1"/>
    </source>
</evidence>
<dbReference type="Proteomes" id="UP000192491">
    <property type="component" value="Unassembled WGS sequence"/>
</dbReference>
<comment type="caution">
    <text evidence="8">The sequence shown here is derived from an EMBL/GenBank/DDBJ whole genome shotgun (WGS) entry which is preliminary data.</text>
</comment>
<feature type="transmembrane region" description="Helical" evidence="7">
    <location>
        <begin position="25"/>
        <end position="45"/>
    </location>
</feature>
<gene>
    <name evidence="8" type="ORF">BWK73_10500</name>
</gene>
<dbReference type="Pfam" id="PF03743">
    <property type="entry name" value="TrbI"/>
    <property type="match status" value="1"/>
</dbReference>
<dbReference type="CDD" id="cd16429">
    <property type="entry name" value="VirB10"/>
    <property type="match status" value="1"/>
</dbReference>
<dbReference type="InterPro" id="IPR042217">
    <property type="entry name" value="T4SS_VirB10/TrbI"/>
</dbReference>
<dbReference type="InterPro" id="IPR005498">
    <property type="entry name" value="T4SS_VirB10/TraB/TrbI"/>
</dbReference>
<proteinExistence type="inferred from homology"/>
<evidence type="ECO:0000256" key="1">
    <source>
        <dbReference type="ARBA" id="ARBA00004167"/>
    </source>
</evidence>
<evidence type="ECO:0000256" key="4">
    <source>
        <dbReference type="ARBA" id="ARBA00022989"/>
    </source>
</evidence>
<evidence type="ECO:0000256" key="3">
    <source>
        <dbReference type="ARBA" id="ARBA00022692"/>
    </source>
</evidence>
<evidence type="ECO:0000256" key="5">
    <source>
        <dbReference type="ARBA" id="ARBA00023136"/>
    </source>
</evidence>
<keyword evidence="4 7" id="KW-1133">Transmembrane helix</keyword>
<feature type="compositionally biased region" description="Gly residues" evidence="6">
    <location>
        <begin position="194"/>
        <end position="205"/>
    </location>
</feature>
<protein>
    <recommendedName>
        <fullName evidence="10">Conjugal transfer protein TrbI</fullName>
    </recommendedName>
</protein>
<accession>A0A1Y1QV13</accession>
<dbReference type="GO" id="GO:0016020">
    <property type="term" value="C:membrane"/>
    <property type="evidence" value="ECO:0007669"/>
    <property type="project" value="UniProtKB-SubCell"/>
</dbReference>
<dbReference type="AlphaFoldDB" id="A0A1Y1QV13"/>
<feature type="region of interest" description="Disordered" evidence="6">
    <location>
        <begin position="190"/>
        <end position="222"/>
    </location>
</feature>
<dbReference type="Gene3D" id="2.40.128.260">
    <property type="entry name" value="Type IV secretion system, VirB10/TraB/TrbI"/>
    <property type="match status" value="1"/>
</dbReference>
<evidence type="ECO:0008006" key="10">
    <source>
        <dbReference type="Google" id="ProtNLM"/>
    </source>
</evidence>
<keyword evidence="3 7" id="KW-0812">Transmembrane</keyword>
<keyword evidence="5 7" id="KW-0472">Membrane</keyword>
<comment type="subcellular location">
    <subcellularLocation>
        <location evidence="1">Membrane</location>
        <topology evidence="1">Single-pass membrane protein</topology>
    </subcellularLocation>
</comment>
<evidence type="ECO:0000256" key="2">
    <source>
        <dbReference type="ARBA" id="ARBA00010265"/>
    </source>
</evidence>
<comment type="similarity">
    <text evidence="2">Belongs to the TrbI/VirB10 family.</text>
</comment>
<evidence type="ECO:0000313" key="9">
    <source>
        <dbReference type="Proteomes" id="UP000192491"/>
    </source>
</evidence>
<dbReference type="EMBL" id="MTEJ01000035">
    <property type="protein sequence ID" value="OQX14080.1"/>
    <property type="molecule type" value="Genomic_DNA"/>
</dbReference>
<name>A0A1Y1QV13_9GAMM</name>
<organism evidence="8 9">
    <name type="scientific">Thiothrix lacustris</name>
    <dbReference type="NCBI Taxonomy" id="525917"/>
    <lineage>
        <taxon>Bacteria</taxon>
        <taxon>Pseudomonadati</taxon>
        <taxon>Pseudomonadota</taxon>
        <taxon>Gammaproteobacteria</taxon>
        <taxon>Thiotrichales</taxon>
        <taxon>Thiotrichaceae</taxon>
        <taxon>Thiothrix</taxon>
    </lineage>
</organism>